<proteinExistence type="inferred from homology"/>
<dbReference type="SUPFAM" id="SSF55418">
    <property type="entry name" value="eIF4e-like"/>
    <property type="match status" value="1"/>
</dbReference>
<dbReference type="Pfam" id="PF01652">
    <property type="entry name" value="IF4E"/>
    <property type="match status" value="1"/>
</dbReference>
<keyword evidence="3" id="KW-0810">Translation regulation</keyword>
<dbReference type="GO" id="GO:0006417">
    <property type="term" value="P:regulation of translation"/>
    <property type="evidence" value="ECO:0007669"/>
    <property type="project" value="UniProtKB-KW"/>
</dbReference>
<dbReference type="GO" id="GO:0006413">
    <property type="term" value="P:translational initiation"/>
    <property type="evidence" value="ECO:0000318"/>
    <property type="project" value="GO_Central"/>
</dbReference>
<accession>A0A1Y1HS84</accession>
<dbReference type="PANTHER" id="PTHR11960:SF8">
    <property type="entry name" value="EUKARYOTIC TRANSLATION INITIATION FACTOR 4E1-RELATED"/>
    <property type="match status" value="1"/>
</dbReference>
<dbReference type="AlphaFoldDB" id="A0A1Y1HS84"/>
<keyword evidence="5 10" id="KW-0648">Protein biosynthesis</keyword>
<evidence type="ECO:0000256" key="6">
    <source>
        <dbReference type="ARBA" id="ARBA00023157"/>
    </source>
</evidence>
<dbReference type="OrthoDB" id="590761at2759"/>
<dbReference type="GO" id="GO:0000340">
    <property type="term" value="F:RNA 7-methylguanosine cap binding"/>
    <property type="evidence" value="ECO:0000318"/>
    <property type="project" value="GO_Central"/>
</dbReference>
<dbReference type="InterPro" id="IPR001040">
    <property type="entry name" value="TIF_eIF_4E"/>
</dbReference>
<feature type="compositionally biased region" description="Basic and acidic residues" evidence="11">
    <location>
        <begin position="1"/>
        <end position="11"/>
    </location>
</feature>
<keyword evidence="13" id="KW-1185">Reference proteome</keyword>
<dbReference type="OMA" id="QTEFKMM"/>
<evidence type="ECO:0000256" key="4">
    <source>
        <dbReference type="ARBA" id="ARBA00022884"/>
    </source>
</evidence>
<protein>
    <recommendedName>
        <fullName evidence="8">eIF-4F 25 kDa subunit</fullName>
    </recommendedName>
    <alternativeName>
        <fullName evidence="9">eIF-4F p26 subunit</fullName>
    </alternativeName>
    <alternativeName>
        <fullName evidence="7">mRNA cap-binding protein</fullName>
    </alternativeName>
</protein>
<evidence type="ECO:0000256" key="3">
    <source>
        <dbReference type="ARBA" id="ARBA00022845"/>
    </source>
</evidence>
<evidence type="ECO:0000256" key="11">
    <source>
        <dbReference type="SAM" id="MobiDB-lite"/>
    </source>
</evidence>
<dbReference type="GO" id="GO:0016281">
    <property type="term" value="C:eukaryotic translation initiation factor 4F complex"/>
    <property type="evidence" value="ECO:0000318"/>
    <property type="project" value="GO_Central"/>
</dbReference>
<dbReference type="STRING" id="105231.A0A1Y1HS84"/>
<evidence type="ECO:0000313" key="12">
    <source>
        <dbReference type="EMBL" id="GAQ81490.1"/>
    </source>
</evidence>
<dbReference type="PROSITE" id="PS00813">
    <property type="entry name" value="IF4E"/>
    <property type="match status" value="1"/>
</dbReference>
<keyword evidence="4 10" id="KW-0694">RNA-binding</keyword>
<dbReference type="EMBL" id="DF237030">
    <property type="protein sequence ID" value="GAQ81490.1"/>
    <property type="molecule type" value="Genomic_DNA"/>
</dbReference>
<evidence type="ECO:0000256" key="9">
    <source>
        <dbReference type="ARBA" id="ARBA00041713"/>
    </source>
</evidence>
<keyword evidence="6" id="KW-1015">Disulfide bond</keyword>
<evidence type="ECO:0000256" key="10">
    <source>
        <dbReference type="RuleBase" id="RU004374"/>
    </source>
</evidence>
<reference evidence="12 13" key="1">
    <citation type="journal article" date="2014" name="Nat. Commun.">
        <title>Klebsormidium flaccidum genome reveals primary factors for plant terrestrial adaptation.</title>
        <authorList>
            <person name="Hori K."/>
            <person name="Maruyama F."/>
            <person name="Fujisawa T."/>
            <person name="Togashi T."/>
            <person name="Yamamoto N."/>
            <person name="Seo M."/>
            <person name="Sato S."/>
            <person name="Yamada T."/>
            <person name="Mori H."/>
            <person name="Tajima N."/>
            <person name="Moriyama T."/>
            <person name="Ikeuchi M."/>
            <person name="Watanabe M."/>
            <person name="Wada H."/>
            <person name="Kobayashi K."/>
            <person name="Saito M."/>
            <person name="Masuda T."/>
            <person name="Sasaki-Sekimoto Y."/>
            <person name="Mashiguchi K."/>
            <person name="Awai K."/>
            <person name="Shimojima M."/>
            <person name="Masuda S."/>
            <person name="Iwai M."/>
            <person name="Nobusawa T."/>
            <person name="Narise T."/>
            <person name="Kondo S."/>
            <person name="Saito H."/>
            <person name="Sato R."/>
            <person name="Murakawa M."/>
            <person name="Ihara Y."/>
            <person name="Oshima-Yamada Y."/>
            <person name="Ohtaka K."/>
            <person name="Satoh M."/>
            <person name="Sonobe K."/>
            <person name="Ishii M."/>
            <person name="Ohtani R."/>
            <person name="Kanamori-Sato M."/>
            <person name="Honoki R."/>
            <person name="Miyazaki D."/>
            <person name="Mochizuki H."/>
            <person name="Umetsu J."/>
            <person name="Higashi K."/>
            <person name="Shibata D."/>
            <person name="Kamiya Y."/>
            <person name="Sato N."/>
            <person name="Nakamura Y."/>
            <person name="Tabata S."/>
            <person name="Ida S."/>
            <person name="Kurokawa K."/>
            <person name="Ohta H."/>
        </authorList>
    </citation>
    <scope>NUCLEOTIDE SEQUENCE [LARGE SCALE GENOMIC DNA]</scope>
    <source>
        <strain evidence="12 13">NIES-2285</strain>
    </source>
</reference>
<keyword evidence="2 10" id="KW-0396">Initiation factor</keyword>
<evidence type="ECO:0000256" key="8">
    <source>
        <dbReference type="ARBA" id="ARBA00032656"/>
    </source>
</evidence>
<evidence type="ECO:0000256" key="7">
    <source>
        <dbReference type="ARBA" id="ARBA00030245"/>
    </source>
</evidence>
<organism evidence="12 13">
    <name type="scientific">Klebsormidium nitens</name>
    <name type="common">Green alga</name>
    <name type="synonym">Ulothrix nitens</name>
    <dbReference type="NCBI Taxonomy" id="105231"/>
    <lineage>
        <taxon>Eukaryota</taxon>
        <taxon>Viridiplantae</taxon>
        <taxon>Streptophyta</taxon>
        <taxon>Klebsormidiophyceae</taxon>
        <taxon>Klebsormidiales</taxon>
        <taxon>Klebsormidiaceae</taxon>
        <taxon>Klebsormidium</taxon>
    </lineage>
</organism>
<dbReference type="GO" id="GO:0003743">
    <property type="term" value="F:translation initiation factor activity"/>
    <property type="evidence" value="ECO:0000318"/>
    <property type="project" value="GO_Central"/>
</dbReference>
<sequence>MAEGADAKVEKEEGEITPSKGADEASKKHPLEHHWTLWFDNPQTRKGQAWGSTMRPVYTFGTVEDFWCLFNNVVQPSNLIVGADLHLFKKGIEPKWEDPKCEHGGKWTLPVRKGGKGPDAKGPTQLDTFWLHTLLAMIGEQFDDGEEVCGVVLQIRSKEDRIAIWTKTASNEAGQVNLAKQWKEFLDADDRIGYITHADAKELDRGAKNKYTI</sequence>
<dbReference type="Gene3D" id="3.30.760.10">
    <property type="entry name" value="RNA Cap, Translation Initiation Factor Eif4e"/>
    <property type="match status" value="1"/>
</dbReference>
<dbReference type="FunFam" id="3.30.760.10:FF:000003">
    <property type="entry name" value="Eukaryotic translation initiation factor 4E"/>
    <property type="match status" value="1"/>
</dbReference>
<dbReference type="Proteomes" id="UP000054558">
    <property type="component" value="Unassembled WGS sequence"/>
</dbReference>
<dbReference type="InterPro" id="IPR019770">
    <property type="entry name" value="TIF_eIF_4E_CS"/>
</dbReference>
<evidence type="ECO:0000313" key="13">
    <source>
        <dbReference type="Proteomes" id="UP000054558"/>
    </source>
</evidence>
<evidence type="ECO:0000256" key="2">
    <source>
        <dbReference type="ARBA" id="ARBA00022540"/>
    </source>
</evidence>
<comment type="similarity">
    <text evidence="1 10">Belongs to the eukaryotic initiation factor 4E family.</text>
</comment>
<gene>
    <name evidence="12" type="ORF">KFL_000810310</name>
</gene>
<dbReference type="PANTHER" id="PTHR11960">
    <property type="entry name" value="EUKARYOTIC TRANSLATION INITIATION FACTOR 4E RELATED"/>
    <property type="match status" value="1"/>
</dbReference>
<dbReference type="InterPro" id="IPR023398">
    <property type="entry name" value="TIF_eIF4e-like"/>
</dbReference>
<evidence type="ECO:0000256" key="5">
    <source>
        <dbReference type="ARBA" id="ARBA00022917"/>
    </source>
</evidence>
<evidence type="ECO:0000256" key="1">
    <source>
        <dbReference type="ARBA" id="ARBA00009860"/>
    </source>
</evidence>
<name>A0A1Y1HS84_KLENI</name>
<feature type="region of interest" description="Disordered" evidence="11">
    <location>
        <begin position="1"/>
        <end position="27"/>
    </location>
</feature>